<feature type="compositionally biased region" description="Low complexity" evidence="1">
    <location>
        <begin position="296"/>
        <end position="312"/>
    </location>
</feature>
<dbReference type="Proteomes" id="UP000298138">
    <property type="component" value="Unassembled WGS sequence"/>
</dbReference>
<feature type="region of interest" description="Disordered" evidence="1">
    <location>
        <begin position="106"/>
        <end position="391"/>
    </location>
</feature>
<keyword evidence="3" id="KW-1185">Reference proteome</keyword>
<gene>
    <name evidence="2" type="ORF">EX30DRAFT_361811</name>
</gene>
<feature type="compositionally biased region" description="Polar residues" evidence="1">
    <location>
        <begin position="260"/>
        <end position="291"/>
    </location>
</feature>
<reference evidence="2 3" key="1">
    <citation type="submission" date="2019-04" db="EMBL/GenBank/DDBJ databases">
        <title>Comparative genomics and transcriptomics to analyze fruiting body development in filamentous ascomycetes.</title>
        <authorList>
            <consortium name="DOE Joint Genome Institute"/>
            <person name="Lutkenhaus R."/>
            <person name="Traeger S."/>
            <person name="Breuer J."/>
            <person name="Kuo A."/>
            <person name="Lipzen A."/>
            <person name="Pangilinan J."/>
            <person name="Dilworth D."/>
            <person name="Sandor L."/>
            <person name="Poggeler S."/>
            <person name="Barry K."/>
            <person name="Grigoriev I.V."/>
            <person name="Nowrousian M."/>
        </authorList>
    </citation>
    <scope>NUCLEOTIDE SEQUENCE [LARGE SCALE GENOMIC DNA]</scope>
    <source>
        <strain evidence="2 3">CBS 389.68</strain>
    </source>
</reference>
<name>A0A4S2N3M8_9PEZI</name>
<protein>
    <submittedName>
        <fullName evidence="2">Uncharacterized protein</fullName>
    </submittedName>
</protein>
<accession>A0A4S2N3M8</accession>
<evidence type="ECO:0000313" key="2">
    <source>
        <dbReference type="EMBL" id="TGZ83798.1"/>
    </source>
</evidence>
<feature type="compositionally biased region" description="Polar residues" evidence="1">
    <location>
        <begin position="363"/>
        <end position="373"/>
    </location>
</feature>
<evidence type="ECO:0000313" key="3">
    <source>
        <dbReference type="Proteomes" id="UP000298138"/>
    </source>
</evidence>
<sequence>MYSHNPDPRSPILHPRHLRQLFRHRFNPTISRSLTAIKSHPTYLRRRFTTHLTAIILRKRLQQRRYALKLSKLGDNETITSALAREVDTAKRARWLRSGEVVDVSGSGRGGWWDGEDEFDIPDGQPRSWNEGLEEGWEKSVSDVSGTGRAGGAGGDGGDGDPNGGGDEDGEKWDGDESDSSPTASEDEERDDVAAENGEEATAKAQDEPSDGIGSGDGDEESGKKANSRVASPSGSPNGTKSTSSNLSHSDRVRSPPAVSATTPNAPNLPRTSNPASFSSTSQQRHNNSQNHEQESVFSSVSTDSSDAQQSSLGPSTLQSLYSPTSSPESQGPDNNSDSESPDIPDAQRSSPSPIIGKALRSATASPTNSTPKSPEHDNISHPCSTDIPDA</sequence>
<dbReference type="InParanoid" id="A0A4S2N3M8"/>
<feature type="compositionally biased region" description="Polar residues" evidence="1">
    <location>
        <begin position="229"/>
        <end position="248"/>
    </location>
</feature>
<evidence type="ECO:0000256" key="1">
    <source>
        <dbReference type="SAM" id="MobiDB-lite"/>
    </source>
</evidence>
<proteinExistence type="predicted"/>
<dbReference type="EMBL" id="ML220113">
    <property type="protein sequence ID" value="TGZ83798.1"/>
    <property type="molecule type" value="Genomic_DNA"/>
</dbReference>
<dbReference type="AlphaFoldDB" id="A0A4S2N3M8"/>
<organism evidence="2 3">
    <name type="scientific">Ascodesmis nigricans</name>
    <dbReference type="NCBI Taxonomy" id="341454"/>
    <lineage>
        <taxon>Eukaryota</taxon>
        <taxon>Fungi</taxon>
        <taxon>Dikarya</taxon>
        <taxon>Ascomycota</taxon>
        <taxon>Pezizomycotina</taxon>
        <taxon>Pezizomycetes</taxon>
        <taxon>Pezizales</taxon>
        <taxon>Ascodesmidaceae</taxon>
        <taxon>Ascodesmis</taxon>
    </lineage>
</organism>
<feature type="compositionally biased region" description="Gly residues" evidence="1">
    <location>
        <begin position="148"/>
        <end position="165"/>
    </location>
</feature>
<feature type="compositionally biased region" description="Polar residues" evidence="1">
    <location>
        <begin position="313"/>
        <end position="339"/>
    </location>
</feature>
<feature type="compositionally biased region" description="Acidic residues" evidence="1">
    <location>
        <begin position="166"/>
        <end position="191"/>
    </location>
</feature>